<evidence type="ECO:0000313" key="7">
    <source>
        <dbReference type="EMBL" id="KAL3314371.1"/>
    </source>
</evidence>
<proteinExistence type="inferred from homology"/>
<evidence type="ECO:0000256" key="2">
    <source>
        <dbReference type="ARBA" id="ARBA00010305"/>
    </source>
</evidence>
<comment type="subcellular location">
    <subcellularLocation>
        <location evidence="1">Cytoplasm</location>
        <location evidence="1">Cytoskeleton</location>
    </subcellularLocation>
</comment>
<comment type="caution">
    <text evidence="7">The sequence shown here is derived from an EMBL/GenBank/DDBJ whole genome shotgun (WGS) entry which is preliminary data.</text>
</comment>
<dbReference type="EMBL" id="JBJKFK010001018">
    <property type="protein sequence ID" value="KAL3314371.1"/>
    <property type="molecule type" value="Genomic_DNA"/>
</dbReference>
<gene>
    <name evidence="7" type="ORF">Ciccas_007013</name>
</gene>
<protein>
    <recommendedName>
        <fullName evidence="3">KIF-binding protein</fullName>
    </recommendedName>
</protein>
<evidence type="ECO:0000256" key="3">
    <source>
        <dbReference type="ARBA" id="ARBA00016840"/>
    </source>
</evidence>
<evidence type="ECO:0000256" key="5">
    <source>
        <dbReference type="ARBA" id="ARBA00023212"/>
    </source>
</evidence>
<evidence type="ECO:0000256" key="4">
    <source>
        <dbReference type="ARBA" id="ARBA00022490"/>
    </source>
</evidence>
<keyword evidence="6" id="KW-0175">Coiled coil</keyword>
<keyword evidence="8" id="KW-1185">Reference proteome</keyword>
<dbReference type="Pfam" id="PF12309">
    <property type="entry name" value="KBP_C"/>
    <property type="match status" value="1"/>
</dbReference>
<name>A0ABD2Q433_9PLAT</name>
<reference evidence="7 8" key="1">
    <citation type="submission" date="2024-11" db="EMBL/GenBank/DDBJ databases">
        <title>Adaptive evolution of stress response genes in parasites aligns with host niche diversity.</title>
        <authorList>
            <person name="Hahn C."/>
            <person name="Resl P."/>
        </authorList>
    </citation>
    <scope>NUCLEOTIDE SEQUENCE [LARGE SCALE GENOMIC DNA]</scope>
    <source>
        <strain evidence="7">EGGRZ-B1_66</strain>
        <tissue evidence="7">Body</tissue>
    </source>
</reference>
<organism evidence="7 8">
    <name type="scientific">Cichlidogyrus casuarinus</name>
    <dbReference type="NCBI Taxonomy" id="1844966"/>
    <lineage>
        <taxon>Eukaryota</taxon>
        <taxon>Metazoa</taxon>
        <taxon>Spiralia</taxon>
        <taxon>Lophotrochozoa</taxon>
        <taxon>Platyhelminthes</taxon>
        <taxon>Monogenea</taxon>
        <taxon>Monopisthocotylea</taxon>
        <taxon>Dactylogyridea</taxon>
        <taxon>Ancyrocephalidae</taxon>
        <taxon>Cichlidogyrus</taxon>
    </lineage>
</organism>
<keyword evidence="4" id="KW-0963">Cytoplasm</keyword>
<evidence type="ECO:0000256" key="6">
    <source>
        <dbReference type="SAM" id="Coils"/>
    </source>
</evidence>
<comment type="similarity">
    <text evidence="2">Belongs to the KIF-binding protein family.</text>
</comment>
<evidence type="ECO:0000256" key="1">
    <source>
        <dbReference type="ARBA" id="ARBA00004245"/>
    </source>
</evidence>
<dbReference type="PANTHER" id="PTHR46321:SF1">
    <property type="entry name" value="KIF-BINDING PROTEIN"/>
    <property type="match status" value="1"/>
</dbReference>
<keyword evidence="5" id="KW-0206">Cytoskeleton</keyword>
<evidence type="ECO:0000313" key="8">
    <source>
        <dbReference type="Proteomes" id="UP001626550"/>
    </source>
</evidence>
<dbReference type="AlphaFoldDB" id="A0ABD2Q433"/>
<feature type="coiled-coil region" evidence="6">
    <location>
        <begin position="116"/>
        <end position="150"/>
    </location>
</feature>
<dbReference type="PANTHER" id="PTHR46321">
    <property type="entry name" value="KIF1-BINDING PROTEIN"/>
    <property type="match status" value="1"/>
</dbReference>
<accession>A0ABD2Q433</accession>
<sequence>MFGLDLCDILTAINFDCIEHLAKVPTDYDEAAAIFRLLQDSIRCSQTFYVEDGFCSEFVELQRDLALAYAHLAQFETDLQRKCCMLKNRIDILKRLLADLNPQHYLTTRRILLFELADSFSDMKDAKENLIKLNDEMDAEEEKVSGKKRAHWIMKCNTFGLKAIAAFEDFLTTFREPPEPQGKMPERLKIEENYLSVMRANFYMARIYSHLFDVDIKTNLQHLVRALELYQHVIHLAKVHQRLAKDVISDDLDPEVEIAKTMVELLPKKIDRIKSCL</sequence>
<dbReference type="GO" id="GO:0005856">
    <property type="term" value="C:cytoskeleton"/>
    <property type="evidence" value="ECO:0007669"/>
    <property type="project" value="UniProtKB-SubCell"/>
</dbReference>
<dbReference type="InterPro" id="IPR022083">
    <property type="entry name" value="KBP"/>
</dbReference>
<dbReference type="Proteomes" id="UP001626550">
    <property type="component" value="Unassembled WGS sequence"/>
</dbReference>